<dbReference type="Proteomes" id="UP000432350">
    <property type="component" value="Unassembled WGS sequence"/>
</dbReference>
<sequence length="26" mass="3082">METLPQLKEELANEYQITKNFIALFP</sequence>
<protein>
    <submittedName>
        <fullName evidence="1">Uncharacterized protein</fullName>
    </submittedName>
</protein>
<accession>A0A653Y5S9</accession>
<evidence type="ECO:0000313" key="1">
    <source>
        <dbReference type="EMBL" id="VXC37946.1"/>
    </source>
</evidence>
<dbReference type="AlphaFoldDB" id="A0A653Y5S9"/>
<evidence type="ECO:0000313" key="2">
    <source>
        <dbReference type="Proteomes" id="UP000432350"/>
    </source>
</evidence>
<reference evidence="1 2" key="1">
    <citation type="submission" date="2019-10" db="EMBL/GenBank/DDBJ databases">
        <authorList>
            <person name="Karimi E."/>
        </authorList>
    </citation>
    <scope>NUCLEOTIDE SEQUENCE [LARGE SCALE GENOMIC DNA]</scope>
    <source>
        <strain evidence="1">Sphingobacterium sp. 8BC</strain>
    </source>
</reference>
<proteinExistence type="predicted"/>
<gene>
    <name evidence="1" type="ORF">SPHINGO8BC_110079</name>
</gene>
<organism evidence="1 2">
    <name type="scientific">Sphingobacterium multivorum</name>
    <dbReference type="NCBI Taxonomy" id="28454"/>
    <lineage>
        <taxon>Bacteria</taxon>
        <taxon>Pseudomonadati</taxon>
        <taxon>Bacteroidota</taxon>
        <taxon>Sphingobacteriia</taxon>
        <taxon>Sphingobacteriales</taxon>
        <taxon>Sphingobacteriaceae</taxon>
        <taxon>Sphingobacterium</taxon>
    </lineage>
</organism>
<name>A0A653Y5S9_SPHMU</name>
<dbReference type="EMBL" id="CABWMV010000003">
    <property type="protein sequence ID" value="VXC37946.1"/>
    <property type="molecule type" value="Genomic_DNA"/>
</dbReference>